<dbReference type="FunFam" id="6.10.250.3440:FF:000001">
    <property type="entry name" value="Mitochondrial ribosomal protein L40"/>
    <property type="match status" value="1"/>
</dbReference>
<evidence type="ECO:0000313" key="9">
    <source>
        <dbReference type="Proteomes" id="UP000515788"/>
    </source>
</evidence>
<accession>A0A7G3ZBA4</accession>
<keyword evidence="3" id="KW-0809">Transit peptide</keyword>
<dbReference type="GO" id="GO:0005840">
    <property type="term" value="C:ribosome"/>
    <property type="evidence" value="ECO:0007669"/>
    <property type="project" value="UniProtKB-KW"/>
</dbReference>
<comment type="subcellular location">
    <subcellularLocation>
        <location evidence="1">Mitochondrion</location>
    </subcellularLocation>
</comment>
<gene>
    <name evidence="8" type="ORF">HG536_0A06050</name>
</gene>
<dbReference type="Pfam" id="PF09812">
    <property type="entry name" value="MRP-L28"/>
    <property type="match status" value="1"/>
</dbReference>
<evidence type="ECO:0000256" key="5">
    <source>
        <dbReference type="ARBA" id="ARBA00023128"/>
    </source>
</evidence>
<dbReference type="Gene3D" id="6.10.250.3440">
    <property type="match status" value="1"/>
</dbReference>
<evidence type="ECO:0000256" key="7">
    <source>
        <dbReference type="ARBA" id="ARBA00035192"/>
    </source>
</evidence>
<keyword evidence="5" id="KW-0496">Mitochondrion</keyword>
<dbReference type="GO" id="GO:0005739">
    <property type="term" value="C:mitochondrion"/>
    <property type="evidence" value="ECO:0007669"/>
    <property type="project" value="UniProtKB-SubCell"/>
</dbReference>
<evidence type="ECO:0000256" key="4">
    <source>
        <dbReference type="ARBA" id="ARBA00022980"/>
    </source>
</evidence>
<evidence type="ECO:0000256" key="2">
    <source>
        <dbReference type="ARBA" id="ARBA00009360"/>
    </source>
</evidence>
<organism evidence="8 9">
    <name type="scientific">Torulaspora globosa</name>
    <dbReference type="NCBI Taxonomy" id="48254"/>
    <lineage>
        <taxon>Eukaryota</taxon>
        <taxon>Fungi</taxon>
        <taxon>Dikarya</taxon>
        <taxon>Ascomycota</taxon>
        <taxon>Saccharomycotina</taxon>
        <taxon>Saccharomycetes</taxon>
        <taxon>Saccharomycetales</taxon>
        <taxon>Saccharomycetaceae</taxon>
        <taxon>Torulaspora</taxon>
    </lineage>
</organism>
<dbReference type="InterPro" id="IPR019192">
    <property type="entry name" value="Ribosomal_mL40"/>
</dbReference>
<dbReference type="GO" id="GO:0003735">
    <property type="term" value="F:structural constituent of ribosome"/>
    <property type="evidence" value="ECO:0007669"/>
    <property type="project" value="InterPro"/>
</dbReference>
<keyword evidence="4" id="KW-0689">Ribosomal protein</keyword>
<dbReference type="InterPro" id="IPR042831">
    <property type="entry name" value="Ribosomal_mL40_fung"/>
</dbReference>
<protein>
    <recommendedName>
        <fullName evidence="7">Large ribosomal subunit protein mL40</fullName>
    </recommendedName>
</protein>
<dbReference type="EMBL" id="CP059246">
    <property type="protein sequence ID" value="QLL30790.1"/>
    <property type="molecule type" value="Genomic_DNA"/>
</dbReference>
<dbReference type="Proteomes" id="UP000515788">
    <property type="component" value="Chromosome 1"/>
</dbReference>
<proteinExistence type="inferred from homology"/>
<name>A0A7G3ZBA4_9SACH</name>
<reference evidence="8 9" key="1">
    <citation type="submission" date="2020-06" db="EMBL/GenBank/DDBJ databases">
        <title>The yeast mating-type switching endonuclease HO is a domesticated member of an unorthodox homing genetic element family.</title>
        <authorList>
            <person name="Coughlan A.Y."/>
            <person name="Lombardi L."/>
            <person name="Braun-Galleani S."/>
            <person name="Martos A.R."/>
            <person name="Galeote V."/>
            <person name="Bigey F."/>
            <person name="Dequin S."/>
            <person name="Byrne K.P."/>
            <person name="Wolfe K.H."/>
        </authorList>
    </citation>
    <scope>NUCLEOTIDE SEQUENCE [LARGE SCALE GENOMIC DNA]</scope>
    <source>
        <strain evidence="8 9">CBS764</strain>
    </source>
</reference>
<dbReference type="OrthoDB" id="2098203at2759"/>
<dbReference type="KEGG" id="tgb:HG536_0A06050"/>
<sequence length="144" mass="16745">MLSHHAMRSQLAQPVTVLIRGVRTKSKGGLPPAAQRVVTQLSVMSASRKQPRLLKLSREDLIKHQTIQRCWSTYQADLRAKRNEQLKLQYKSTQKAMDILEELSPELFQAANAPEHAKRFPMELKVPTEFPPRKIWHYDYKKKD</sequence>
<comment type="similarity">
    <text evidence="2">Belongs to the mitochondrion-specific ribosomal protein mL40 family.</text>
</comment>
<evidence type="ECO:0000256" key="1">
    <source>
        <dbReference type="ARBA" id="ARBA00004173"/>
    </source>
</evidence>
<evidence type="ECO:0000256" key="6">
    <source>
        <dbReference type="ARBA" id="ARBA00023274"/>
    </source>
</evidence>
<keyword evidence="9" id="KW-1185">Reference proteome</keyword>
<dbReference type="PANTHER" id="PTHR39150">
    <property type="entry name" value="54S RIBOSOMAL PROTEIN L28, MITOCHONDRIAL"/>
    <property type="match status" value="1"/>
</dbReference>
<dbReference type="RefSeq" id="XP_037137465.1">
    <property type="nucleotide sequence ID" value="XM_037281570.1"/>
</dbReference>
<dbReference type="AlphaFoldDB" id="A0A7G3ZBA4"/>
<dbReference type="GO" id="GO:0032543">
    <property type="term" value="P:mitochondrial translation"/>
    <property type="evidence" value="ECO:0007669"/>
    <property type="project" value="InterPro"/>
</dbReference>
<evidence type="ECO:0000313" key="8">
    <source>
        <dbReference type="EMBL" id="QLL30790.1"/>
    </source>
</evidence>
<dbReference type="GeneID" id="59323887"/>
<keyword evidence="6" id="KW-0687">Ribonucleoprotein</keyword>
<dbReference type="PANTHER" id="PTHR39150:SF1">
    <property type="entry name" value="LARGE RIBOSOMAL SUBUNIT PROTEIN ML40"/>
    <property type="match status" value="1"/>
</dbReference>
<dbReference type="GO" id="GO:1990904">
    <property type="term" value="C:ribonucleoprotein complex"/>
    <property type="evidence" value="ECO:0007669"/>
    <property type="project" value="UniProtKB-KW"/>
</dbReference>
<evidence type="ECO:0000256" key="3">
    <source>
        <dbReference type="ARBA" id="ARBA00022946"/>
    </source>
</evidence>